<dbReference type="InterPro" id="IPR013783">
    <property type="entry name" value="Ig-like_fold"/>
</dbReference>
<dbReference type="GO" id="GO:0016020">
    <property type="term" value="C:membrane"/>
    <property type="evidence" value="ECO:0007669"/>
    <property type="project" value="UniProtKB-SubCell"/>
</dbReference>
<feature type="region of interest" description="Disordered" evidence="1">
    <location>
        <begin position="230"/>
        <end position="249"/>
    </location>
</feature>
<evidence type="ECO:0000256" key="1">
    <source>
        <dbReference type="SAM" id="MobiDB-lite"/>
    </source>
</evidence>
<dbReference type="SUPFAM" id="SSF49478">
    <property type="entry name" value="Cna protein B-type domain"/>
    <property type="match status" value="1"/>
</dbReference>
<dbReference type="InterPro" id="IPR050713">
    <property type="entry name" value="RTP_Phos/Ushers"/>
</dbReference>
<protein>
    <submittedName>
        <fullName evidence="3">Carboxypeptidase regulatory-like domain-containing protein</fullName>
    </submittedName>
</protein>
<dbReference type="GO" id="GO:0004180">
    <property type="term" value="F:carboxypeptidase activity"/>
    <property type="evidence" value="ECO:0007669"/>
    <property type="project" value="UniProtKB-KW"/>
</dbReference>
<evidence type="ECO:0000313" key="4">
    <source>
        <dbReference type="Proteomes" id="UP000183104"/>
    </source>
</evidence>
<organism evidence="3 4">
    <name type="scientific">Thiohalorhabdus denitrificans</name>
    <dbReference type="NCBI Taxonomy" id="381306"/>
    <lineage>
        <taxon>Bacteria</taxon>
        <taxon>Pseudomonadati</taxon>
        <taxon>Pseudomonadota</taxon>
        <taxon>Gammaproteobacteria</taxon>
        <taxon>Thiohalorhabdales</taxon>
        <taxon>Thiohalorhabdaceae</taxon>
        <taxon>Thiohalorhabdus</taxon>
    </lineage>
</organism>
<dbReference type="Pfam" id="PF00041">
    <property type="entry name" value="fn3"/>
    <property type="match status" value="2"/>
</dbReference>
<feature type="non-terminal residue" evidence="3">
    <location>
        <position position="1"/>
    </location>
</feature>
<accession>A0A1G5DV44</accession>
<dbReference type="Proteomes" id="UP000183104">
    <property type="component" value="Unassembled WGS sequence"/>
</dbReference>
<dbReference type="Gene3D" id="2.60.40.10">
    <property type="entry name" value="Immunoglobulins"/>
    <property type="match status" value="11"/>
</dbReference>
<dbReference type="InterPro" id="IPR044016">
    <property type="entry name" value="Big_13"/>
</dbReference>
<dbReference type="Gene3D" id="2.60.40.1120">
    <property type="entry name" value="Carboxypeptidase-like, regulatory domain"/>
    <property type="match status" value="1"/>
</dbReference>
<name>A0A1G5DV44_9GAMM</name>
<dbReference type="PROSITE" id="PS50853">
    <property type="entry name" value="FN3"/>
    <property type="match status" value="3"/>
</dbReference>
<reference evidence="4" key="1">
    <citation type="submission" date="2016-10" db="EMBL/GenBank/DDBJ databases">
        <authorList>
            <person name="Varghese N."/>
        </authorList>
    </citation>
    <scope>NUCLEOTIDE SEQUENCE [LARGE SCALE GENOMIC DNA]</scope>
    <source>
        <strain evidence="4">HL 19</strain>
    </source>
</reference>
<feature type="domain" description="Fibronectin type-III" evidence="2">
    <location>
        <begin position="669"/>
        <end position="760"/>
    </location>
</feature>
<keyword evidence="3" id="KW-0645">Protease</keyword>
<dbReference type="Pfam" id="PF17957">
    <property type="entry name" value="Big_7"/>
    <property type="match status" value="1"/>
</dbReference>
<dbReference type="Pfam" id="PF13620">
    <property type="entry name" value="CarboxypepD_reg"/>
    <property type="match status" value="1"/>
</dbReference>
<evidence type="ECO:0000313" key="3">
    <source>
        <dbReference type="EMBL" id="SCY18616.1"/>
    </source>
</evidence>
<dbReference type="STRING" id="381306.AN478_08555"/>
<keyword evidence="4" id="KW-1185">Reference proteome</keyword>
<dbReference type="Pfam" id="PF19077">
    <property type="entry name" value="Big_13"/>
    <property type="match status" value="1"/>
</dbReference>
<dbReference type="InterPro" id="IPR036116">
    <property type="entry name" value="FN3_sf"/>
</dbReference>
<dbReference type="SUPFAM" id="SSF49265">
    <property type="entry name" value="Fibronectin type III"/>
    <property type="match status" value="3"/>
</dbReference>
<dbReference type="SMART" id="SM00060">
    <property type="entry name" value="FN3"/>
    <property type="match status" value="6"/>
</dbReference>
<dbReference type="Pfam" id="PF09136">
    <property type="entry name" value="Glucodextran_B"/>
    <property type="match status" value="1"/>
</dbReference>
<proteinExistence type="predicted"/>
<gene>
    <name evidence="3" type="ORF">SAMN05661077_1480</name>
</gene>
<keyword evidence="3" id="KW-0378">Hydrolase</keyword>
<dbReference type="CDD" id="cd00063">
    <property type="entry name" value="FN3"/>
    <property type="match status" value="4"/>
</dbReference>
<keyword evidence="3" id="KW-0121">Carboxypeptidase</keyword>
<dbReference type="PANTHER" id="PTHR46957:SF3">
    <property type="entry name" value="CYTOKINE RECEPTOR"/>
    <property type="match status" value="1"/>
</dbReference>
<dbReference type="EMBL" id="FMUN01000003">
    <property type="protein sequence ID" value="SCY18616.1"/>
    <property type="molecule type" value="Genomic_DNA"/>
</dbReference>
<sequence length="2529" mass="264398">WVDAGILAGSGGIHANGGDGGSQGSGAGGGGAGGRIAIYVDVDNANLVALEAVKGRGYQDGEDGTVLKNPTDFTPPEIEEVVFDDPDGDGEVSPGDTYTFVFTEPMAASVIRDGTQDADTHLSPEDRSYGSPNRIGWSERNTQLTIEVTSDFTIKGSEEVTPSDRLTDVAGNPVDNTASLTLEDSVPPELLEARGTPQNPVPAEEDFRVEILFDSAMDTAVEPDVRLRTDGGQELSAPAGGSWSSSRFDNDTYTTPPIPLESGWENPVVVDVAGAQDAGGNTTAETEGVYELVIEGPPPTVTNYPLAPAVTKLTITTVTLEGDRPDNTSIWIDGREAVSIGSGTWSADVDLDQGDNEVLVYAKDSDGIPSEKLRVLFFVDSIAPRIDRVQPGAGTFVNEEQVIQVDYTETGSGLDLDESKLTVTRGGAEMAGTTSKDSGSVLFQPETRLSDDDYQVTVQLQDELGLTSEVREWTFTLDRVPPAAPVLDDLPEVTNESRITLSGTKDAHASIRIDGQRVVGNTESSDWQVAHDLAEGENTFQVTSRDRAGNESEAVTATVTFDNEAPGPVTPSAEALPDGTSVELDWTAYDEAANGGDIAHYAVYQGDTSFTDITEAEKVAEVPGGTQRHELSGLVRDRTYYLAVVAVDELGSRNPEVTPVDVTTADTQAPGDPTDLEAEVDSDRIAFSWSPSPDEPGDLDHYRVYFDGDTDGVSVPAGTTSYAATGLSPATSYPVRITAMDGSGNESEGLSGEAVTLLPNPVGVQARNNTTLVEVSWDPVAPGEHVDHYAIYASPDDFTGVSGLEPKATVPAGTTEGSVAGLETGTTYHLAVTTVNASGGEDPAVATVTATPEEDTSGPDIGTVSLSGEDLGAGSVVEAAGFLAVPASDPSGLARVEFLLDGEVLGTDGSGSSPARTYWDLAKTADGPHDLTVRATDTLGNTAEETLGLEVALAPPDAPSIAEPSDGLVTNDGSVTVAGQAGDAAEVLLHRNGTQVGDPVAVGSDGSFEAAVSLDEGTNTIEAAGRNRGGTGAKSAGVTVTLDSSIPDAPTGLGLEVREQGELRLSWDEASDDRVAGYNIYRAGEAFDSLAQAQRLNVDLLTGTGYTDLPAEEGTYYYRVTAVNDLGTESEVSAAVDGVSDATPPTAAIEYRPQGAYDAETGRFGTGLVEVDLTVSEPLLATPFLSISPDGGTPISVSLDRVSETEYQGAFRIEPDTPSGTAYAVFSARDVIGNRGTQVEEGATLTLDTDGPSVSEITVSPSSPIRNYEASPVTVTVDLGLTEEAAGTDGPSLAYRLGDSGETPVDTLVRTDERSWRGSFTLPADAGLDSAEELSFAFEAADDLGNIGTRIEGSPSLEVYQEALPALAAPEGLTAEAGPDGAVELAWRAVEDAADYRVYRQAPGEPELTAHSLTDSQTAFPDSTAQEGEYTYAVTSIREANGQQAESDLSATATVTADATAPPAPTGLSLTMTGDGIEAVWQAPDTEEAVAYNLYRAEGAEITSVDGLEPLQTGLADTVTVDGSPSTDAHTYAVTAVDGAGNESAPSGSEYLNVDLLPVSTFHVSQTGTEDPALSWSHPNPDQIAGYDLAVGPEGLAVSFTDEPLEATGYTDAGYSGNQRRYALTAVDANGAESASRILVLPDVALNLRTESIRRGVMNRVEYEVVNEGSAPVDRARLELNLGGHAVVSPEFALGAGEGKTVPVVVGGHDTLPAEADLEATFRSRPAAGSSARLVRSGSLTVREGGLALEVLTKDFVRGAEGQARFALTNTGDAPVELITATSGGSRPSDEVRFRLTDADGNVLAVQPLRQAVGSLVTTRADGRSVARIPAGETFTTDWQPMAVPSEAPDEVTLAAKVDRVHYNLGEPSAASMAGPSSRKDLSLVSTAYKGEVTGVEPEQAFEARDFVISGRALARDTGDPLASVPLTLAIRNAGFERTYEVYTDSEGAFSHTFTPLEGESGVYEVSAVHPDVVDRPDQARFVISRVFAAPSAVDLRTVRDRAEEIPVTVEAGAGTTATNLHLEYVEADQPSGSFLPGLSIDPGGSVDLNPEASDEIRVGFEPGADAPDTGTAVLRLVSDEAGDTVLETITVDFELAAAEPVLTHSPDFIETGVQQGGSIQERMVLENEGLAPQPDVSLALVEEDSGAPAPDWIDIVTTRNPGELAVGDSEEVLIQAEPGTGVEEGVYRFLLRVMSGGSVVTDIPVVVSVTLDGEGGALFKLSDIYTGTQDDDGTIIPGLSGATVEIQNENVLSVERTATTDDQGEALFEALPAGTYRYRASASNHEAKSGSFRVRAGVTGTHEVFLDYNLVTVEWSVTEDTIEDVYEIELDTTYETDVPAAVVSVEPSSVNLPTMEAGDVYNGELVLTNEGLIRADNVELTIPEDGTHYHYELMDSLPDSLEAGETVRVPYRITALQPIEPDGSGTGGGCEPYQHCGGVTYDYECANDTTTSGSSGVCWFYTPSSCKEREIIHTSPGKCLNCGEDEWAVGEETTPSYESLGGSGDNCPPECPYEDSCVCNVGGTGAGG</sequence>
<evidence type="ECO:0000259" key="2">
    <source>
        <dbReference type="PROSITE" id="PS50853"/>
    </source>
</evidence>
<feature type="domain" description="Fibronectin type-III" evidence="2">
    <location>
        <begin position="565"/>
        <end position="667"/>
    </location>
</feature>
<feature type="domain" description="Fibronectin type-III" evidence="2">
    <location>
        <begin position="761"/>
        <end position="854"/>
    </location>
</feature>
<dbReference type="PANTHER" id="PTHR46957">
    <property type="entry name" value="CYTOKINE RECEPTOR"/>
    <property type="match status" value="1"/>
</dbReference>
<dbReference type="InterPro" id="IPR003961">
    <property type="entry name" value="FN3_dom"/>
</dbReference>